<keyword evidence="2 5" id="KW-0863">Zinc-finger</keyword>
<feature type="coiled-coil region" evidence="6">
    <location>
        <begin position="181"/>
        <end position="208"/>
    </location>
</feature>
<keyword evidence="3" id="KW-0862">Zinc</keyword>
<dbReference type="SMART" id="SM00980">
    <property type="entry name" value="THAP"/>
    <property type="match status" value="1"/>
</dbReference>
<name>A0ABP1P509_XYLVO</name>
<keyword evidence="6" id="KW-0175">Coiled coil</keyword>
<evidence type="ECO:0000259" key="7">
    <source>
        <dbReference type="PROSITE" id="PS50950"/>
    </source>
</evidence>
<accession>A0ABP1P509</accession>
<sequence>MNTKTKKSCAVPECIQKFNVERHFFGFPKEHDRWLQWIRACGRLDLEPKGPKYSYENIRLCHLHFERKWYKINKIRARLHPDAVPTIFFAPHFKQQDNTNEIAEKNISKEKEELHRNICVELAVQVEEKNSNAETSEIVLSTYHSATNNLQIETIKPGTSAEKSGNVTISTKKLLDDSPRKRKLHQRITKLKAQKKTLRETIRRLRTREKIYKIMYKIILK</sequence>
<feature type="domain" description="THAP-type" evidence="7">
    <location>
        <begin position="1"/>
        <end position="88"/>
    </location>
</feature>
<proteinExistence type="predicted"/>
<protein>
    <recommendedName>
        <fullName evidence="7">THAP-type domain-containing protein</fullName>
    </recommendedName>
</protein>
<evidence type="ECO:0000313" key="8">
    <source>
        <dbReference type="EMBL" id="CAL7948356.1"/>
    </source>
</evidence>
<dbReference type="InterPro" id="IPR006612">
    <property type="entry name" value="THAP_Znf"/>
</dbReference>
<dbReference type="PANTHER" id="PTHR46600:SF11">
    <property type="entry name" value="THAP DOMAIN-CONTAINING PROTEIN 10"/>
    <property type="match status" value="1"/>
</dbReference>
<evidence type="ECO:0000256" key="3">
    <source>
        <dbReference type="ARBA" id="ARBA00022833"/>
    </source>
</evidence>
<reference evidence="8 9" key="1">
    <citation type="submission" date="2024-08" db="EMBL/GenBank/DDBJ databases">
        <authorList>
            <person name="Will J Nash"/>
            <person name="Angela Man"/>
            <person name="Seanna McTaggart"/>
            <person name="Kendall Baker"/>
            <person name="Tom Barker"/>
            <person name="Leah Catchpole"/>
            <person name="Alex Durrant"/>
            <person name="Karim Gharbi"/>
            <person name="Naomi Irish"/>
            <person name="Gemy Kaithakottil"/>
            <person name="Debby Ku"/>
            <person name="Aaliyah Providence"/>
            <person name="Felix Shaw"/>
            <person name="David Swarbreck"/>
            <person name="Chris Watkins"/>
            <person name="Ann M. McCartney"/>
            <person name="Giulio Formenti"/>
            <person name="Alice Mouton"/>
            <person name="Noel Vella"/>
            <person name="Bjorn M von Reumont"/>
            <person name="Adriana Vella"/>
            <person name="Wilfried Haerty"/>
        </authorList>
    </citation>
    <scope>NUCLEOTIDE SEQUENCE [LARGE SCALE GENOMIC DNA]</scope>
</reference>
<dbReference type="PROSITE" id="PS50950">
    <property type="entry name" value="ZF_THAP"/>
    <property type="match status" value="1"/>
</dbReference>
<comment type="caution">
    <text evidence="8">The sequence shown here is derived from an EMBL/GenBank/DDBJ whole genome shotgun (WGS) entry which is preliminary data.</text>
</comment>
<keyword evidence="4 5" id="KW-0238">DNA-binding</keyword>
<dbReference type="Pfam" id="PF05485">
    <property type="entry name" value="THAP"/>
    <property type="match status" value="1"/>
</dbReference>
<dbReference type="InterPro" id="IPR026516">
    <property type="entry name" value="THAP1/10"/>
</dbReference>
<dbReference type="Proteomes" id="UP001642520">
    <property type="component" value="Unassembled WGS sequence"/>
</dbReference>
<keyword evidence="9" id="KW-1185">Reference proteome</keyword>
<evidence type="ECO:0000256" key="1">
    <source>
        <dbReference type="ARBA" id="ARBA00022723"/>
    </source>
</evidence>
<dbReference type="SUPFAM" id="SSF57716">
    <property type="entry name" value="Glucocorticoid receptor-like (DNA-binding domain)"/>
    <property type="match status" value="1"/>
</dbReference>
<dbReference type="SMART" id="SM00692">
    <property type="entry name" value="DM3"/>
    <property type="match status" value="1"/>
</dbReference>
<evidence type="ECO:0000256" key="5">
    <source>
        <dbReference type="PROSITE-ProRule" id="PRU00309"/>
    </source>
</evidence>
<dbReference type="PANTHER" id="PTHR46600">
    <property type="entry name" value="THAP DOMAIN-CONTAINING"/>
    <property type="match status" value="1"/>
</dbReference>
<organism evidence="8 9">
    <name type="scientific">Xylocopa violacea</name>
    <name type="common">Violet carpenter bee</name>
    <name type="synonym">Apis violacea</name>
    <dbReference type="NCBI Taxonomy" id="135666"/>
    <lineage>
        <taxon>Eukaryota</taxon>
        <taxon>Metazoa</taxon>
        <taxon>Ecdysozoa</taxon>
        <taxon>Arthropoda</taxon>
        <taxon>Hexapoda</taxon>
        <taxon>Insecta</taxon>
        <taxon>Pterygota</taxon>
        <taxon>Neoptera</taxon>
        <taxon>Endopterygota</taxon>
        <taxon>Hymenoptera</taxon>
        <taxon>Apocrita</taxon>
        <taxon>Aculeata</taxon>
        <taxon>Apoidea</taxon>
        <taxon>Anthophila</taxon>
        <taxon>Apidae</taxon>
        <taxon>Xylocopa</taxon>
        <taxon>Xylocopa</taxon>
    </lineage>
</organism>
<keyword evidence="1" id="KW-0479">Metal-binding</keyword>
<evidence type="ECO:0000313" key="9">
    <source>
        <dbReference type="Proteomes" id="UP001642520"/>
    </source>
</evidence>
<evidence type="ECO:0000256" key="4">
    <source>
        <dbReference type="ARBA" id="ARBA00023125"/>
    </source>
</evidence>
<gene>
    <name evidence="8" type="ORF">XYLVIOL_LOCUS8817</name>
</gene>
<dbReference type="EMBL" id="CAXAJV020001299">
    <property type="protein sequence ID" value="CAL7948356.1"/>
    <property type="molecule type" value="Genomic_DNA"/>
</dbReference>
<evidence type="ECO:0000256" key="6">
    <source>
        <dbReference type="SAM" id="Coils"/>
    </source>
</evidence>
<evidence type="ECO:0000256" key="2">
    <source>
        <dbReference type="ARBA" id="ARBA00022771"/>
    </source>
</evidence>